<feature type="region of interest" description="Disordered" evidence="1">
    <location>
        <begin position="44"/>
        <end position="76"/>
    </location>
</feature>
<dbReference type="HOGENOM" id="CLU_1651995_0_0_1"/>
<name>W6YT36_COCMI</name>
<dbReference type="OrthoDB" id="3691408at2759"/>
<feature type="chain" id="PRO_5004889386" description="Copper-fist domain-containing protein" evidence="2">
    <location>
        <begin position="18"/>
        <end position="168"/>
    </location>
</feature>
<dbReference type="GeneID" id="19123985"/>
<sequence length="168" mass="18084">MTLVLPFLASPAPCCCCCKARVNGPRKHVCFAVNASCSTPAPLLSTHTPPTARPSSWPDHSNSQKPNSPSQLHNLSWPDSPLVRQPACWFSASGINIHPIGSCHVTTTAPRCCRPPDADSPPAEEIPSPTVSTILTSESREPCISFLQVMVTHDHYAPSPIAEKKYCC</sequence>
<feature type="compositionally biased region" description="Polar residues" evidence="1">
    <location>
        <begin position="58"/>
        <end position="74"/>
    </location>
</feature>
<dbReference type="Proteomes" id="UP000054032">
    <property type="component" value="Unassembled WGS sequence"/>
</dbReference>
<dbReference type="EMBL" id="KI964146">
    <property type="protein sequence ID" value="EUC40688.1"/>
    <property type="molecule type" value="Genomic_DNA"/>
</dbReference>
<gene>
    <name evidence="3" type="ORF">COCMIDRAFT_41028</name>
</gene>
<evidence type="ECO:0000313" key="4">
    <source>
        <dbReference type="Proteomes" id="UP000054032"/>
    </source>
</evidence>
<dbReference type="KEGG" id="bor:COCMIDRAFT_41028"/>
<dbReference type="RefSeq" id="XP_007692800.1">
    <property type="nucleotide sequence ID" value="XM_007694610.1"/>
</dbReference>
<accession>W6YT36</accession>
<feature type="signal peptide" evidence="2">
    <location>
        <begin position="1"/>
        <end position="17"/>
    </location>
</feature>
<reference evidence="3 4" key="1">
    <citation type="journal article" date="2013" name="PLoS Genet.">
        <title>Comparative genome structure, secondary metabolite, and effector coding capacity across Cochliobolus pathogens.</title>
        <authorList>
            <person name="Condon B.J."/>
            <person name="Leng Y."/>
            <person name="Wu D."/>
            <person name="Bushley K.E."/>
            <person name="Ohm R.A."/>
            <person name="Otillar R."/>
            <person name="Martin J."/>
            <person name="Schackwitz W."/>
            <person name="Grimwood J."/>
            <person name="MohdZainudin N."/>
            <person name="Xue C."/>
            <person name="Wang R."/>
            <person name="Manning V.A."/>
            <person name="Dhillon B."/>
            <person name="Tu Z.J."/>
            <person name="Steffenson B.J."/>
            <person name="Salamov A."/>
            <person name="Sun H."/>
            <person name="Lowry S."/>
            <person name="LaButti K."/>
            <person name="Han J."/>
            <person name="Copeland A."/>
            <person name="Lindquist E."/>
            <person name="Barry K."/>
            <person name="Schmutz J."/>
            <person name="Baker S.E."/>
            <person name="Ciuffetti L.M."/>
            <person name="Grigoriev I.V."/>
            <person name="Zhong S."/>
            <person name="Turgeon B.G."/>
        </authorList>
    </citation>
    <scope>NUCLEOTIDE SEQUENCE [LARGE SCALE GENOMIC DNA]</scope>
    <source>
        <strain evidence="3 4">ATCC 44560</strain>
    </source>
</reference>
<protein>
    <recommendedName>
        <fullName evidence="5">Copper-fist domain-containing protein</fullName>
    </recommendedName>
</protein>
<keyword evidence="2" id="KW-0732">Signal</keyword>
<proteinExistence type="predicted"/>
<evidence type="ECO:0000256" key="1">
    <source>
        <dbReference type="SAM" id="MobiDB-lite"/>
    </source>
</evidence>
<keyword evidence="4" id="KW-1185">Reference proteome</keyword>
<organism evidence="3 4">
    <name type="scientific">Bipolaris oryzae ATCC 44560</name>
    <dbReference type="NCBI Taxonomy" id="930090"/>
    <lineage>
        <taxon>Eukaryota</taxon>
        <taxon>Fungi</taxon>
        <taxon>Dikarya</taxon>
        <taxon>Ascomycota</taxon>
        <taxon>Pezizomycotina</taxon>
        <taxon>Dothideomycetes</taxon>
        <taxon>Pleosporomycetidae</taxon>
        <taxon>Pleosporales</taxon>
        <taxon>Pleosporineae</taxon>
        <taxon>Pleosporaceae</taxon>
        <taxon>Bipolaris</taxon>
    </lineage>
</organism>
<evidence type="ECO:0000256" key="2">
    <source>
        <dbReference type="SAM" id="SignalP"/>
    </source>
</evidence>
<evidence type="ECO:0008006" key="5">
    <source>
        <dbReference type="Google" id="ProtNLM"/>
    </source>
</evidence>
<dbReference type="AlphaFoldDB" id="W6YT36"/>
<evidence type="ECO:0000313" key="3">
    <source>
        <dbReference type="EMBL" id="EUC40688.1"/>
    </source>
</evidence>